<dbReference type="InterPro" id="IPR007343">
    <property type="entry name" value="Uncharacterised_pept_Zn_put"/>
</dbReference>
<feature type="region of interest" description="Disordered" evidence="5">
    <location>
        <begin position="1"/>
        <end position="53"/>
    </location>
</feature>
<comment type="subcellular location">
    <subcellularLocation>
        <location evidence="1">Membrane</location>
        <topology evidence="1">Single-pass membrane protein</topology>
    </subcellularLocation>
</comment>
<organism evidence="6 7">
    <name type="scientific">Halostreptopolyspora alba</name>
    <dbReference type="NCBI Taxonomy" id="2487137"/>
    <lineage>
        <taxon>Bacteria</taxon>
        <taxon>Bacillati</taxon>
        <taxon>Actinomycetota</taxon>
        <taxon>Actinomycetes</taxon>
        <taxon>Streptosporangiales</taxon>
        <taxon>Nocardiopsidaceae</taxon>
        <taxon>Halostreptopolyspora</taxon>
    </lineage>
</organism>
<evidence type="ECO:0000256" key="1">
    <source>
        <dbReference type="ARBA" id="ARBA00004167"/>
    </source>
</evidence>
<dbReference type="GO" id="GO:0016020">
    <property type="term" value="C:membrane"/>
    <property type="evidence" value="ECO:0007669"/>
    <property type="project" value="UniProtKB-SubCell"/>
</dbReference>
<evidence type="ECO:0000256" key="2">
    <source>
        <dbReference type="ARBA" id="ARBA00022692"/>
    </source>
</evidence>
<keyword evidence="4" id="KW-0472">Membrane</keyword>
<keyword evidence="2" id="KW-0812">Transmembrane</keyword>
<evidence type="ECO:0000313" key="6">
    <source>
        <dbReference type="EMBL" id="RNL84053.1"/>
    </source>
</evidence>
<proteinExistence type="predicted"/>
<feature type="region of interest" description="Disordered" evidence="5">
    <location>
        <begin position="238"/>
        <end position="288"/>
    </location>
</feature>
<keyword evidence="6" id="KW-0645">Protease</keyword>
<evidence type="ECO:0000256" key="5">
    <source>
        <dbReference type="SAM" id="MobiDB-lite"/>
    </source>
</evidence>
<keyword evidence="3" id="KW-1133">Transmembrane helix</keyword>
<dbReference type="GO" id="GO:0008237">
    <property type="term" value="F:metallopeptidase activity"/>
    <property type="evidence" value="ECO:0007669"/>
    <property type="project" value="UniProtKB-KW"/>
</dbReference>
<dbReference type="EMBL" id="RJMB01000013">
    <property type="protein sequence ID" value="RNL84053.1"/>
    <property type="molecule type" value="Genomic_DNA"/>
</dbReference>
<dbReference type="AlphaFoldDB" id="A0A3N0E8D8"/>
<evidence type="ECO:0000256" key="3">
    <source>
        <dbReference type="ARBA" id="ARBA00022989"/>
    </source>
</evidence>
<keyword evidence="6" id="KW-0482">Metalloprotease</keyword>
<name>A0A3N0E8D8_9ACTN</name>
<keyword evidence="6" id="KW-0378">Hydrolase</keyword>
<dbReference type="PANTHER" id="PTHR30168">
    <property type="entry name" value="PUTATIVE MEMBRANE PROTEIN YPFJ"/>
    <property type="match status" value="1"/>
</dbReference>
<dbReference type="OrthoDB" id="9774900at2"/>
<comment type="caution">
    <text evidence="6">The sequence shown here is derived from an EMBL/GenBank/DDBJ whole genome shotgun (WGS) entry which is preliminary data.</text>
</comment>
<evidence type="ECO:0000313" key="7">
    <source>
        <dbReference type="Proteomes" id="UP000269198"/>
    </source>
</evidence>
<accession>A0A3N0E8D8</accession>
<dbReference type="GO" id="GO:0006508">
    <property type="term" value="P:proteolysis"/>
    <property type="evidence" value="ECO:0007669"/>
    <property type="project" value="UniProtKB-KW"/>
</dbReference>
<sequence>MLTWNLATGPTPGPESGPAAEPSGEPSEYGPRDLARPPTGEGGPRRPVGEGVLTANPLYDTDRLSSLPCPAPDLDVRSPESVTEFLNALTDCLDEAWAAQFRQAGLPYDPPRRVFWTEEGTSPCRDYPSAAGAFYCRADQSIYIGAADVVEKWNHTRESVVYASLLAHEYGHHVQGESGLLEHYHEQRRLEETPKERNAWTRKAELQANCFAGTFLGAVSVTYPITADDRAVVLADASATADPEDAPDEERTHGSAENGRYWLDQGMREQSPGACNTWNLPDDDSLVQ</sequence>
<dbReference type="Proteomes" id="UP000269198">
    <property type="component" value="Unassembled WGS sequence"/>
</dbReference>
<gene>
    <name evidence="6" type="ORF">EFW17_14220</name>
</gene>
<evidence type="ECO:0000256" key="4">
    <source>
        <dbReference type="ARBA" id="ARBA00023136"/>
    </source>
</evidence>
<dbReference type="Pfam" id="PF04228">
    <property type="entry name" value="Zn_peptidase"/>
    <property type="match status" value="1"/>
</dbReference>
<reference evidence="6 7" key="1">
    <citation type="submission" date="2018-11" db="EMBL/GenBank/DDBJ databases">
        <title>The genome draft of YIM 96095.</title>
        <authorList>
            <person name="Tang S.-K."/>
            <person name="Chunyu W.-X."/>
            <person name="Feng Y.-Z."/>
        </authorList>
    </citation>
    <scope>NUCLEOTIDE SEQUENCE [LARGE SCALE GENOMIC DNA]</scope>
    <source>
        <strain evidence="6 7">YIM 96095</strain>
    </source>
</reference>
<protein>
    <submittedName>
        <fullName evidence="6">Metalloprotease</fullName>
    </submittedName>
</protein>
<keyword evidence="7" id="KW-1185">Reference proteome</keyword>
<dbReference type="PANTHER" id="PTHR30168:SF0">
    <property type="entry name" value="INNER MEMBRANE PROTEIN"/>
    <property type="match status" value="1"/>
</dbReference>